<reference evidence="4 6" key="2">
    <citation type="submission" date="2017-06" db="EMBL/GenBank/DDBJ databases">
        <title>A draft genome sequence of Komagataeibacter nataicola LMG 1536.</title>
        <authorList>
            <person name="Skraban J."/>
            <person name="Cleenwerck I."/>
            <person name="Vandamme P."/>
            <person name="Trcek J."/>
        </authorList>
    </citation>
    <scope>NUCLEOTIDE SEQUENCE [LARGE SCALE GENOMIC DNA]</scope>
    <source>
        <strain evidence="4 6">LMG 1536</strain>
    </source>
</reference>
<dbReference type="Proteomes" id="UP000189683">
    <property type="component" value="Plasmid pKNA01"/>
</dbReference>
<reference evidence="3 5" key="1">
    <citation type="submission" date="2017-02" db="EMBL/GenBank/DDBJ databases">
        <title>zhang.</title>
        <authorList>
            <person name="Zhang H."/>
        </authorList>
    </citation>
    <scope>NUCLEOTIDE SEQUENCE [LARGE SCALE GENOMIC DNA]</scope>
    <source>
        <strain evidence="3 5">RZS01</strain>
        <plasmid evidence="3">pKNA01</plasmid>
        <plasmid evidence="5">pkna01</plasmid>
    </source>
</reference>
<dbReference type="KEGG" id="kna:B0W47_16675"/>
<dbReference type="InterPro" id="IPR041920">
    <property type="entry name" value="ROS/MUCR_sf"/>
</dbReference>
<protein>
    <recommendedName>
        <fullName evidence="7">MucR family transcriptional regulator</fullName>
    </recommendedName>
</protein>
<geneLocation type="plasmid" evidence="5">
    <name>pkna01</name>
</geneLocation>
<evidence type="ECO:0000313" key="3">
    <source>
        <dbReference type="EMBL" id="AQU89215.1"/>
    </source>
</evidence>
<geneLocation type="plasmid" evidence="3">
    <name>pKNA01</name>
</geneLocation>
<dbReference type="GO" id="GO:0008270">
    <property type="term" value="F:zinc ion binding"/>
    <property type="evidence" value="ECO:0007669"/>
    <property type="project" value="InterPro"/>
</dbReference>
<proteinExistence type="inferred from homology"/>
<accession>A0A9N7CX70</accession>
<dbReference type="Gene3D" id="1.10.10.1550">
    <property type="entry name" value="ROS/MUCR transcriptional regulator protein"/>
    <property type="match status" value="1"/>
</dbReference>
<evidence type="ECO:0000313" key="6">
    <source>
        <dbReference type="Proteomes" id="UP000247512"/>
    </source>
</evidence>
<gene>
    <name evidence="3" type="ORF">B0W47_16675</name>
    <name evidence="4" type="ORF">CDI09_08975</name>
</gene>
<dbReference type="OrthoDB" id="9809693at2"/>
<evidence type="ECO:0000313" key="4">
    <source>
        <dbReference type="EMBL" id="PYD66270.1"/>
    </source>
</evidence>
<dbReference type="GO" id="GO:0006355">
    <property type="term" value="P:regulation of DNA-templated transcription"/>
    <property type="evidence" value="ECO:0007669"/>
    <property type="project" value="InterPro"/>
</dbReference>
<dbReference type="GO" id="GO:0003677">
    <property type="term" value="F:DNA binding"/>
    <property type="evidence" value="ECO:0007669"/>
    <property type="project" value="InterPro"/>
</dbReference>
<dbReference type="RefSeq" id="WP_078528353.1">
    <property type="nucleotide sequence ID" value="NZ_CP019876.1"/>
</dbReference>
<keyword evidence="3" id="KW-0614">Plasmid</keyword>
<feature type="region of interest" description="Disordered" evidence="2">
    <location>
        <begin position="310"/>
        <end position="363"/>
    </location>
</feature>
<name>A0A9N7CX70_9PROT</name>
<evidence type="ECO:0000256" key="1">
    <source>
        <dbReference type="ARBA" id="ARBA00007031"/>
    </source>
</evidence>
<evidence type="ECO:0000256" key="2">
    <source>
        <dbReference type="SAM" id="MobiDB-lite"/>
    </source>
</evidence>
<organism evidence="3 5">
    <name type="scientific">Komagataeibacter nataicola</name>
    <dbReference type="NCBI Taxonomy" id="265960"/>
    <lineage>
        <taxon>Bacteria</taxon>
        <taxon>Pseudomonadati</taxon>
        <taxon>Pseudomonadota</taxon>
        <taxon>Alphaproteobacteria</taxon>
        <taxon>Acetobacterales</taxon>
        <taxon>Acetobacteraceae</taxon>
        <taxon>Komagataeibacter</taxon>
    </lineage>
</organism>
<sequence length="363" mass="40402">MSDEKLIDATTSIVREYLQKNTVALEDLPRLMQAVREGLMGGTSISMPPAPVASSPVETVVEVSAPEKPVIEQVPAIAIDKSVTPGGIYCLEDGVRKSSLARYLETKFNLSPEEYRKKWGLPDSYPMTAPGFTVYRQFLAKTMGLGRKFKKPSTPEEKQAQKSRELAYIDKFTKPDGGIDWERWRFGEGMGISIPLDAPLVKYLDKRVAEYRDELVRGVPNLLKSPDHINPDIVDKSDDDLARENGDDMTIEEQDELNGFVFEEPRDIEQHLETMDPALFKADETTVPDAAPVATEETVVPVKVTEVTEVTETVEPVTEPKAEPVKEETKAEETAKPDAKETEPKKAPARKRASRKVTGVKSK</sequence>
<evidence type="ECO:0008006" key="7">
    <source>
        <dbReference type="Google" id="ProtNLM"/>
    </source>
</evidence>
<dbReference type="AlphaFoldDB" id="A0A9N7CX70"/>
<dbReference type="InterPro" id="IPR008807">
    <property type="entry name" value="ROS_MUCR"/>
</dbReference>
<keyword evidence="6" id="KW-1185">Reference proteome</keyword>
<feature type="compositionally biased region" description="Basic and acidic residues" evidence="2">
    <location>
        <begin position="318"/>
        <end position="346"/>
    </location>
</feature>
<dbReference type="Pfam" id="PF05443">
    <property type="entry name" value="ROS_MUCR"/>
    <property type="match status" value="1"/>
</dbReference>
<comment type="similarity">
    <text evidence="1">Belongs to the ros/MucR family.</text>
</comment>
<dbReference type="EMBL" id="CP019876">
    <property type="protein sequence ID" value="AQU89215.1"/>
    <property type="molecule type" value="Genomic_DNA"/>
</dbReference>
<dbReference type="EMBL" id="NIRT01000013">
    <property type="protein sequence ID" value="PYD66270.1"/>
    <property type="molecule type" value="Genomic_DNA"/>
</dbReference>
<dbReference type="Proteomes" id="UP000247512">
    <property type="component" value="Unassembled WGS sequence"/>
</dbReference>
<evidence type="ECO:0000313" key="5">
    <source>
        <dbReference type="Proteomes" id="UP000189683"/>
    </source>
</evidence>